<dbReference type="AlphaFoldDB" id="A0A3A2Z0W5"/>
<reference evidence="3" key="1">
    <citation type="submission" date="2017-02" db="EMBL/GenBank/DDBJ databases">
        <authorList>
            <person name="Tafer H."/>
            <person name="Lopandic K."/>
        </authorList>
    </citation>
    <scope>NUCLEOTIDE SEQUENCE [LARGE SCALE GENOMIC DNA]</scope>
    <source>
        <strain evidence="3">CBS 366.77</strain>
    </source>
</reference>
<sequence>MTGARGVPMMRASLSTEIALGAGMGVPPVKVSVERELRLTPRGRSQAPWVGNRLWRMPRSSRQPLSKPVPGALERTTPARSFAPGFSAA</sequence>
<gene>
    <name evidence="2" type="ORF">PHISCL_10915</name>
</gene>
<evidence type="ECO:0000313" key="3">
    <source>
        <dbReference type="Proteomes" id="UP000266188"/>
    </source>
</evidence>
<feature type="region of interest" description="Disordered" evidence="1">
    <location>
        <begin position="50"/>
        <end position="89"/>
    </location>
</feature>
<evidence type="ECO:0000256" key="1">
    <source>
        <dbReference type="SAM" id="MobiDB-lite"/>
    </source>
</evidence>
<organism evidence="2 3">
    <name type="scientific">Aspergillus sclerotialis</name>
    <dbReference type="NCBI Taxonomy" id="2070753"/>
    <lineage>
        <taxon>Eukaryota</taxon>
        <taxon>Fungi</taxon>
        <taxon>Dikarya</taxon>
        <taxon>Ascomycota</taxon>
        <taxon>Pezizomycotina</taxon>
        <taxon>Eurotiomycetes</taxon>
        <taxon>Eurotiomycetidae</taxon>
        <taxon>Eurotiales</taxon>
        <taxon>Aspergillaceae</taxon>
        <taxon>Aspergillus</taxon>
        <taxon>Aspergillus subgen. Polypaecilum</taxon>
    </lineage>
</organism>
<keyword evidence="3" id="KW-1185">Reference proteome</keyword>
<protein>
    <submittedName>
        <fullName evidence="2">Uncharacterized protein</fullName>
    </submittedName>
</protein>
<evidence type="ECO:0000313" key="2">
    <source>
        <dbReference type="EMBL" id="RJE16748.1"/>
    </source>
</evidence>
<name>A0A3A2Z0W5_9EURO</name>
<dbReference type="EMBL" id="MVGC01002889">
    <property type="protein sequence ID" value="RJE16748.1"/>
    <property type="molecule type" value="Genomic_DNA"/>
</dbReference>
<comment type="caution">
    <text evidence="2">The sequence shown here is derived from an EMBL/GenBank/DDBJ whole genome shotgun (WGS) entry which is preliminary data.</text>
</comment>
<proteinExistence type="predicted"/>
<dbReference type="Proteomes" id="UP000266188">
    <property type="component" value="Unassembled WGS sequence"/>
</dbReference>
<accession>A0A3A2Z0W5</accession>